<feature type="domain" description="DUF3475" evidence="2">
    <location>
        <begin position="160"/>
        <end position="216"/>
    </location>
</feature>
<dbReference type="EMBL" id="BJWL01000021">
    <property type="protein sequence ID" value="GFZ09639.1"/>
    <property type="molecule type" value="Genomic_DNA"/>
</dbReference>
<keyword evidence="4" id="KW-1185">Reference proteome</keyword>
<dbReference type="Gene3D" id="3.30.70.270">
    <property type="match status" value="1"/>
</dbReference>
<dbReference type="PANTHER" id="PTHR31730:SF32">
    <property type="entry name" value="PROTEIN PSK SIMULATOR 1"/>
    <property type="match status" value="1"/>
</dbReference>
<feature type="region of interest" description="Disordered" evidence="1">
    <location>
        <begin position="1"/>
        <end position="22"/>
    </location>
</feature>
<feature type="region of interest" description="Disordered" evidence="1">
    <location>
        <begin position="681"/>
        <end position="715"/>
    </location>
</feature>
<dbReference type="AlphaFoldDB" id="A0A7J0GFQ9"/>
<proteinExistence type="predicted"/>
<dbReference type="PANTHER" id="PTHR31730">
    <property type="entry name" value="OS01G0873900 PROTEIN"/>
    <property type="match status" value="1"/>
</dbReference>
<evidence type="ECO:0000256" key="1">
    <source>
        <dbReference type="SAM" id="MobiDB-lite"/>
    </source>
</evidence>
<evidence type="ECO:0000313" key="3">
    <source>
        <dbReference type="EMBL" id="GFZ09639.1"/>
    </source>
</evidence>
<evidence type="ECO:0000259" key="2">
    <source>
        <dbReference type="Pfam" id="PF11961"/>
    </source>
</evidence>
<dbReference type="InterPro" id="IPR021864">
    <property type="entry name" value="DUF3475"/>
</dbReference>
<accession>A0A7J0GFQ9</accession>
<dbReference type="InterPro" id="IPR043128">
    <property type="entry name" value="Rev_trsase/Diguanyl_cyclase"/>
</dbReference>
<gene>
    <name evidence="3" type="ORF">Acr_21g0002380</name>
</gene>
<feature type="region of interest" description="Disordered" evidence="1">
    <location>
        <begin position="430"/>
        <end position="458"/>
    </location>
</feature>
<evidence type="ECO:0000313" key="4">
    <source>
        <dbReference type="Proteomes" id="UP000585474"/>
    </source>
</evidence>
<dbReference type="GO" id="GO:0045927">
    <property type="term" value="P:positive regulation of growth"/>
    <property type="evidence" value="ECO:0007669"/>
    <property type="project" value="InterPro"/>
</dbReference>
<name>A0A7J0GFQ9_9ERIC</name>
<comment type="caution">
    <text evidence="3">The sequence shown here is derived from an EMBL/GenBank/DDBJ whole genome shotgun (WGS) entry which is preliminary data.</text>
</comment>
<organism evidence="3 4">
    <name type="scientific">Actinidia rufa</name>
    <dbReference type="NCBI Taxonomy" id="165716"/>
    <lineage>
        <taxon>Eukaryota</taxon>
        <taxon>Viridiplantae</taxon>
        <taxon>Streptophyta</taxon>
        <taxon>Embryophyta</taxon>
        <taxon>Tracheophyta</taxon>
        <taxon>Spermatophyta</taxon>
        <taxon>Magnoliopsida</taxon>
        <taxon>eudicotyledons</taxon>
        <taxon>Gunneridae</taxon>
        <taxon>Pentapetalae</taxon>
        <taxon>asterids</taxon>
        <taxon>Ericales</taxon>
        <taxon>Actinidiaceae</taxon>
        <taxon>Actinidia</taxon>
    </lineage>
</organism>
<dbReference type="Proteomes" id="UP000585474">
    <property type="component" value="Unassembled WGS sequence"/>
</dbReference>
<dbReference type="Pfam" id="PF11961">
    <property type="entry name" value="DUF3475"/>
    <property type="match status" value="1"/>
</dbReference>
<dbReference type="InterPro" id="IPR045021">
    <property type="entry name" value="PSI1/2/3"/>
</dbReference>
<sequence length="825" mass="91320">MGGLCSRRSTEDGATSGSIPHVNGHFSYGSGMVYQSRGLTADVKSNWTPSPIGETTDKQPGEPFSFPELTAFSHGMNEDDINGGIPHLSRALSHKTRSAKSKQVAVAKVSEVSSLLGRAGTAGLGKAVEVLDTLGSSMTNLNLSSGFVSGVTTKGNKISILAFEVANTIVKGANLMQSLSKETIRHLKEVVLPSEGVQRVISKDMDELLRIAAVDKREELKVFSGEVVRFGNRCKDPQWHNLDRYFEKLGSEVIPQKQLKEEAETVMQQLMTLAQYTAGHDWVSRLLTDIAASASRHAPSCTIKGRPFLYQRFDEEDSRDAAMRRVKAEVAELRQVLVANNLKIPTPRVGEGLFEQDCGIGTTEPNDLWCKNKHPDQIMSKDFEVHSEGSASPKVELVRVAPTRVHQELPPTISSHSWLEELAVVSNKLGMTPGRPNKASGISSRGDGTFKRRKESMEDREGLVRQRIKMVFKEPIYILLTRIREKPYYRQPPPWDEILRNAISAGNLKGFVDQEKTKVVEVEVRPNPRFARDSDEADDAVGEDLPLKSIHMIGGPTLILRIGSEGRSALSSKCMRDWLHRIKGVASMLHQAIKFAALMSEETLYGDQVPAKQCYLVVSTKAAMKEDLVKVFEILKEHKLRLNPAKCAFGVSSDVYGLPNEVPTTGGTGVGLGYYYAEAHPTPEGPEIRKEPPQGTEALTTTEGPEVRKESPQIDHSTTWKITGSRMAKYSTIAKTLLTEFRAVKINQVQRDLNSCRCTDRLGIRFEGEIGRTVAVDLILVPSYETHLENVLSNIELGPSWMDPIVEFLSHDKLPKDKREAHEPQ</sequence>
<protein>
    <submittedName>
        <fullName evidence="3">Similar to Ikzf5</fullName>
    </submittedName>
</protein>
<dbReference type="OrthoDB" id="2020544at2759"/>
<reference evidence="3 4" key="1">
    <citation type="submission" date="2019-07" db="EMBL/GenBank/DDBJ databases">
        <title>De Novo Assembly of kiwifruit Actinidia rufa.</title>
        <authorList>
            <person name="Sugita-Konishi S."/>
            <person name="Sato K."/>
            <person name="Mori E."/>
            <person name="Abe Y."/>
            <person name="Kisaki G."/>
            <person name="Hamano K."/>
            <person name="Suezawa K."/>
            <person name="Otani M."/>
            <person name="Fukuda T."/>
            <person name="Manabe T."/>
            <person name="Gomi K."/>
            <person name="Tabuchi M."/>
            <person name="Akimitsu K."/>
            <person name="Kataoka I."/>
        </authorList>
    </citation>
    <scope>NUCLEOTIDE SEQUENCE [LARGE SCALE GENOMIC DNA]</scope>
    <source>
        <strain evidence="4">cv. Fuchu</strain>
    </source>
</reference>